<accession>A0A4R2PV91</accession>
<dbReference type="InterPro" id="IPR047995">
    <property type="entry name" value="Choice_anch_K"/>
</dbReference>
<evidence type="ECO:0000313" key="4">
    <source>
        <dbReference type="EMBL" id="TCP39008.1"/>
    </source>
</evidence>
<keyword evidence="1" id="KW-0472">Membrane</keyword>
<keyword evidence="1" id="KW-0812">Transmembrane</keyword>
<reference evidence="4 5" key="1">
    <citation type="submission" date="2019-03" db="EMBL/GenBank/DDBJ databases">
        <title>Genomic Encyclopedia of Type Strains, Phase IV (KMG-IV): sequencing the most valuable type-strain genomes for metagenomic binning, comparative biology and taxonomic classification.</title>
        <authorList>
            <person name="Goeker M."/>
        </authorList>
    </citation>
    <scope>NUCLEOTIDE SEQUENCE [LARGE SCALE GENOMIC DNA]</scope>
    <source>
        <strain evidence="4 5">DSM 18063</strain>
    </source>
</reference>
<feature type="chain" id="PRO_5020319964" evidence="2">
    <location>
        <begin position="27"/>
        <end position="240"/>
    </location>
</feature>
<dbReference type="Proteomes" id="UP000294835">
    <property type="component" value="Unassembled WGS sequence"/>
</dbReference>
<dbReference type="Pfam" id="PF07589">
    <property type="entry name" value="PEP-CTERM"/>
    <property type="match status" value="1"/>
</dbReference>
<evidence type="ECO:0000256" key="1">
    <source>
        <dbReference type="SAM" id="Phobius"/>
    </source>
</evidence>
<name>A0A4R2PV91_9RHOB</name>
<organism evidence="4 5">
    <name type="scientific">Rhodovulum marinum</name>
    <dbReference type="NCBI Taxonomy" id="320662"/>
    <lineage>
        <taxon>Bacteria</taxon>
        <taxon>Pseudomonadati</taxon>
        <taxon>Pseudomonadota</taxon>
        <taxon>Alphaproteobacteria</taxon>
        <taxon>Rhodobacterales</taxon>
        <taxon>Paracoccaceae</taxon>
        <taxon>Rhodovulum</taxon>
    </lineage>
</organism>
<dbReference type="AlphaFoldDB" id="A0A4R2PV91"/>
<protein>
    <submittedName>
        <fullName evidence="4">Putative secreted protein</fullName>
    </submittedName>
</protein>
<dbReference type="InterPro" id="IPR013424">
    <property type="entry name" value="Ice-binding_C"/>
</dbReference>
<dbReference type="NCBIfam" id="NF038131">
    <property type="entry name" value="choice_anch_K"/>
    <property type="match status" value="1"/>
</dbReference>
<dbReference type="InterPro" id="IPR022472">
    <property type="entry name" value="VPLPA-CTERM"/>
</dbReference>
<keyword evidence="1" id="KW-1133">Transmembrane helix</keyword>
<sequence>MMSKFKAATAAAAITAAAFVAQGASAASFYVDNVVGTWTNVQPGSATNLNNVSGDPATLSWGNPAAGATGQSQYIFNANSPSGPWAEGALIDFGQFTHNNQPITGTSITSADLEFAFQVDDVAPITASSPLAGLTLSFTHNETPNVGGGNCCNDEVTATISSGGGSFTLGSLVYTFSVLGFSQDGGSSFVSSFSTVEGQPNTANLYGKYSVAPVPLPAAAWMLIAGLGGLGVMARRRKAG</sequence>
<proteinExistence type="predicted"/>
<gene>
    <name evidence="4" type="ORF">EV662_11549</name>
</gene>
<evidence type="ECO:0000256" key="2">
    <source>
        <dbReference type="SAM" id="SignalP"/>
    </source>
</evidence>
<evidence type="ECO:0000259" key="3">
    <source>
        <dbReference type="Pfam" id="PF07589"/>
    </source>
</evidence>
<feature type="domain" description="Ice-binding protein C-terminal" evidence="3">
    <location>
        <begin position="213"/>
        <end position="237"/>
    </location>
</feature>
<keyword evidence="5" id="KW-1185">Reference proteome</keyword>
<dbReference type="NCBIfam" id="NF038125">
    <property type="entry name" value="PEP_CTERM_THxN"/>
    <property type="match status" value="1"/>
</dbReference>
<feature type="transmembrane region" description="Helical" evidence="1">
    <location>
        <begin position="214"/>
        <end position="234"/>
    </location>
</feature>
<comment type="caution">
    <text evidence="4">The sequence shown here is derived from an EMBL/GenBank/DDBJ whole genome shotgun (WGS) entry which is preliminary data.</text>
</comment>
<evidence type="ECO:0000313" key="5">
    <source>
        <dbReference type="Proteomes" id="UP000294835"/>
    </source>
</evidence>
<feature type="signal peptide" evidence="2">
    <location>
        <begin position="1"/>
        <end position="26"/>
    </location>
</feature>
<keyword evidence="2" id="KW-0732">Signal</keyword>
<dbReference type="NCBIfam" id="TIGR03370">
    <property type="entry name" value="VPLPA-CTERM"/>
    <property type="match status" value="1"/>
</dbReference>
<dbReference type="EMBL" id="SLXP01000015">
    <property type="protein sequence ID" value="TCP39008.1"/>
    <property type="molecule type" value="Genomic_DNA"/>
</dbReference>